<dbReference type="OrthoDB" id="63584at2"/>
<dbReference type="InterPro" id="IPR036291">
    <property type="entry name" value="NAD(P)-bd_dom_sf"/>
</dbReference>
<dbReference type="Pfam" id="PF00106">
    <property type="entry name" value="adh_short"/>
    <property type="match status" value="1"/>
</dbReference>
<evidence type="ECO:0000313" key="1">
    <source>
        <dbReference type="EMBL" id="KON85055.1"/>
    </source>
</evidence>
<reference evidence="2" key="1">
    <citation type="submission" date="2015-07" db="EMBL/GenBank/DDBJ databases">
        <title>Fjat-14235 jcm11544.</title>
        <authorList>
            <person name="Liu B."/>
            <person name="Wang J."/>
            <person name="Zhu Y."/>
            <person name="Liu G."/>
            <person name="Chen Q."/>
            <person name="Chen Z."/>
            <person name="Lan J."/>
            <person name="Che J."/>
            <person name="Ge C."/>
            <person name="Shi H."/>
            <person name="Pan Z."/>
            <person name="Liu X."/>
        </authorList>
    </citation>
    <scope>NUCLEOTIDE SEQUENCE [LARGE SCALE GENOMIC DNA]</scope>
    <source>
        <strain evidence="2">JCM 11544</strain>
    </source>
</reference>
<evidence type="ECO:0000313" key="2">
    <source>
        <dbReference type="Proteomes" id="UP000037405"/>
    </source>
</evidence>
<dbReference type="InterPro" id="IPR002347">
    <property type="entry name" value="SDR_fam"/>
</dbReference>
<dbReference type="SUPFAM" id="SSF51735">
    <property type="entry name" value="NAD(P)-binding Rossmann-fold domains"/>
    <property type="match status" value="1"/>
</dbReference>
<protein>
    <recommendedName>
        <fullName evidence="3">SDR family NAD(P)-dependent oxidoreductase</fullName>
    </recommendedName>
</protein>
<organism evidence="1 2">
    <name type="scientific">Rossellomorea marisflavi</name>
    <dbReference type="NCBI Taxonomy" id="189381"/>
    <lineage>
        <taxon>Bacteria</taxon>
        <taxon>Bacillati</taxon>
        <taxon>Bacillota</taxon>
        <taxon>Bacilli</taxon>
        <taxon>Bacillales</taxon>
        <taxon>Bacillaceae</taxon>
        <taxon>Rossellomorea</taxon>
    </lineage>
</organism>
<dbReference type="Proteomes" id="UP000037405">
    <property type="component" value="Unassembled WGS sequence"/>
</dbReference>
<name>A0A0M0G5B3_9BACI</name>
<accession>A0A0M0G5B3</accession>
<dbReference type="PATRIC" id="fig|189381.12.peg.2825"/>
<sequence length="270" mass="28829">MKPLQNTIAVVTGASRGAGRGIAYELGEAGATVYVTGRSIHGSTTDNRPETIEETAAGVTARGGKGIAVRCDHTDSTDVRHLFEGIKDQHGRIDLLVNSVFGGSESSLPRAGGRRFWERPAEHWDAMMGAGAHAYVLTARNAVPLMIPQQKGLIINITAQLDNTISANLYYDLTMNAVNRMTLVMAKELKEYNVSAVALCPGWMRTERVVDAGFGPEDGATETTAYVGRAVVALAMDAHVASLSGRAIEVTELARAYGFTDVDGIRPSTH</sequence>
<keyword evidence="2" id="KW-1185">Reference proteome</keyword>
<dbReference type="PRINTS" id="PR00081">
    <property type="entry name" value="GDHRDH"/>
</dbReference>
<dbReference type="PANTHER" id="PTHR44147">
    <property type="entry name" value="DEHYDROGENASE/REDUCTASE SDR FAMILY MEMBER 1"/>
    <property type="match status" value="1"/>
</dbReference>
<dbReference type="Gene3D" id="3.40.50.720">
    <property type="entry name" value="NAD(P)-binding Rossmann-like Domain"/>
    <property type="match status" value="1"/>
</dbReference>
<dbReference type="EMBL" id="LGUE01000004">
    <property type="protein sequence ID" value="KON85055.1"/>
    <property type="molecule type" value="Genomic_DNA"/>
</dbReference>
<proteinExistence type="predicted"/>
<dbReference type="STRING" id="189381.GCA_900166615_01165"/>
<comment type="caution">
    <text evidence="1">The sequence shown here is derived from an EMBL/GenBank/DDBJ whole genome shotgun (WGS) entry which is preliminary data.</text>
</comment>
<evidence type="ECO:0008006" key="3">
    <source>
        <dbReference type="Google" id="ProtNLM"/>
    </source>
</evidence>
<gene>
    <name evidence="1" type="ORF">AF331_13800</name>
</gene>
<dbReference type="RefSeq" id="WP_053428657.1">
    <property type="nucleotide sequence ID" value="NZ_LGUE01000004.1"/>
</dbReference>
<dbReference type="AlphaFoldDB" id="A0A0M0G5B3"/>
<dbReference type="PANTHER" id="PTHR44147:SF2">
    <property type="entry name" value="DEHYDROGENASE_REDUCTASE SDR FAMILY MEMBER 1"/>
    <property type="match status" value="1"/>
</dbReference>